<proteinExistence type="predicted"/>
<reference evidence="1" key="1">
    <citation type="submission" date="2019-08" db="EMBL/GenBank/DDBJ databases">
        <title>The genome of the North American firefly Photinus pyralis.</title>
        <authorList>
            <consortium name="Photinus pyralis genome working group"/>
            <person name="Fallon T.R."/>
            <person name="Sander Lower S.E."/>
            <person name="Weng J.-K."/>
        </authorList>
    </citation>
    <scope>NUCLEOTIDE SEQUENCE</scope>
    <source>
        <strain evidence="1">TRF0915ILg1</strain>
        <tissue evidence="1">Whole body</tissue>
    </source>
</reference>
<sequence length="247" mass="28779">MTQLKRTRERKFSEIKRWKIIESKRETWNKKCQEIETYIGGRKCSEVLREWIKHYADLLSEQRPEYTQITPAKVRVEEEEIYINTEEVKTAIQQLRTGKSPGPSRISSELLKNASSSSYSPTRKFSGAPKVVYVKWKVMKKNLESEYATDDYVDKSINKEKMKMIWCKILKIKLDAILFCAKNNIALRGSNEIIEDPNCSISSDLIEFASHYNTALKEHIEKHKKGSVSYFSPTIQSEINKISWGQN</sequence>
<comment type="caution">
    <text evidence="1">The sequence shown here is derived from an EMBL/GenBank/DDBJ whole genome shotgun (WGS) entry which is preliminary data.</text>
</comment>
<keyword evidence="2" id="KW-1185">Reference proteome</keyword>
<accession>A0A8K0G919</accession>
<dbReference type="Proteomes" id="UP000801492">
    <property type="component" value="Unassembled WGS sequence"/>
</dbReference>
<gene>
    <name evidence="1" type="ORF">ILUMI_13001</name>
</gene>
<evidence type="ECO:0000313" key="1">
    <source>
        <dbReference type="EMBL" id="KAF2893172.1"/>
    </source>
</evidence>
<evidence type="ECO:0000313" key="2">
    <source>
        <dbReference type="Proteomes" id="UP000801492"/>
    </source>
</evidence>
<dbReference type="AlphaFoldDB" id="A0A8K0G919"/>
<protein>
    <submittedName>
        <fullName evidence="1">Uncharacterized protein</fullName>
    </submittedName>
</protein>
<organism evidence="1 2">
    <name type="scientific">Ignelater luminosus</name>
    <name type="common">Cucubano</name>
    <name type="synonym">Pyrophorus luminosus</name>
    <dbReference type="NCBI Taxonomy" id="2038154"/>
    <lineage>
        <taxon>Eukaryota</taxon>
        <taxon>Metazoa</taxon>
        <taxon>Ecdysozoa</taxon>
        <taxon>Arthropoda</taxon>
        <taxon>Hexapoda</taxon>
        <taxon>Insecta</taxon>
        <taxon>Pterygota</taxon>
        <taxon>Neoptera</taxon>
        <taxon>Endopterygota</taxon>
        <taxon>Coleoptera</taxon>
        <taxon>Polyphaga</taxon>
        <taxon>Elateriformia</taxon>
        <taxon>Elateroidea</taxon>
        <taxon>Elateridae</taxon>
        <taxon>Agrypninae</taxon>
        <taxon>Pyrophorini</taxon>
        <taxon>Ignelater</taxon>
    </lineage>
</organism>
<name>A0A8K0G919_IGNLU</name>
<dbReference type="OrthoDB" id="6782090at2759"/>
<dbReference type="EMBL" id="VTPC01008183">
    <property type="protein sequence ID" value="KAF2893172.1"/>
    <property type="molecule type" value="Genomic_DNA"/>
</dbReference>